<dbReference type="Pfam" id="PF13640">
    <property type="entry name" value="2OG-FeII_Oxy_3"/>
    <property type="match status" value="1"/>
</dbReference>
<proteinExistence type="predicted"/>
<dbReference type="InterPro" id="IPR044862">
    <property type="entry name" value="Pro_4_hyd_alph_FE2OG_OXY"/>
</dbReference>
<name>A0A381U2W8_9ZZZZ</name>
<evidence type="ECO:0000313" key="2">
    <source>
        <dbReference type="EMBL" id="SVA22449.1"/>
    </source>
</evidence>
<gene>
    <name evidence="2" type="ORF">METZ01_LOCUS75303</name>
</gene>
<reference evidence="2" key="1">
    <citation type="submission" date="2018-05" db="EMBL/GenBank/DDBJ databases">
        <authorList>
            <person name="Lanie J.A."/>
            <person name="Ng W.-L."/>
            <person name="Kazmierczak K.M."/>
            <person name="Andrzejewski T.M."/>
            <person name="Davidsen T.M."/>
            <person name="Wayne K.J."/>
            <person name="Tettelin H."/>
            <person name="Glass J.I."/>
            <person name="Rusch D."/>
            <person name="Podicherti R."/>
            <person name="Tsui H.-C.T."/>
            <person name="Winkler M.E."/>
        </authorList>
    </citation>
    <scope>NUCLEOTIDE SEQUENCE</scope>
</reference>
<accession>A0A381U2W8</accession>
<organism evidence="2">
    <name type="scientific">marine metagenome</name>
    <dbReference type="NCBI Taxonomy" id="408172"/>
    <lineage>
        <taxon>unclassified sequences</taxon>
        <taxon>metagenomes</taxon>
        <taxon>ecological metagenomes</taxon>
    </lineage>
</organism>
<sequence>MPDDLANRLYAAFPDTDSMRLQKSLKEDKFTAYQMDKYDPLLGEAVYAFQEKKVIDLVSEITEIENLLADDSLYLGGVSLMVKGQFLNPHVDNSHNESFTRYRRLNLLYYVSPKWKLDNGGNFELWDEGLSHPPRTIESRFNRMVVMATSRHSLHSVSPIVKDVRRCCISNYYFSTNSIDSKTYYHGTYFRGRPGQPVRDLILRANVVLKRIIRMVNTTGYSDRTHLNRSGKN</sequence>
<dbReference type="EMBL" id="UINC01005615">
    <property type="protein sequence ID" value="SVA22449.1"/>
    <property type="molecule type" value="Genomic_DNA"/>
</dbReference>
<dbReference type="Gene3D" id="2.60.120.620">
    <property type="entry name" value="q2cbj1_9rhob like domain"/>
    <property type="match status" value="1"/>
</dbReference>
<feature type="domain" description="Prolyl 4-hydroxylase alpha subunit Fe(2+) 2OG dioxygenase" evidence="1">
    <location>
        <begin position="79"/>
        <end position="173"/>
    </location>
</feature>
<evidence type="ECO:0000259" key="1">
    <source>
        <dbReference type="Pfam" id="PF13640"/>
    </source>
</evidence>
<protein>
    <recommendedName>
        <fullName evidence="1">Prolyl 4-hydroxylase alpha subunit Fe(2+) 2OG dioxygenase domain-containing protein</fullName>
    </recommendedName>
</protein>
<dbReference type="AlphaFoldDB" id="A0A381U2W8"/>